<evidence type="ECO:0000256" key="6">
    <source>
        <dbReference type="ARBA" id="ARBA00012487"/>
    </source>
</evidence>
<feature type="transmembrane region" description="Helical" evidence="19">
    <location>
        <begin position="174"/>
        <end position="192"/>
    </location>
</feature>
<evidence type="ECO:0000256" key="12">
    <source>
        <dbReference type="ARBA" id="ARBA00022695"/>
    </source>
</evidence>
<dbReference type="RefSeq" id="WP_069717668.1">
    <property type="nucleotide sequence ID" value="NZ_MJEH01000032.1"/>
</dbReference>
<keyword evidence="9" id="KW-0444">Lipid biosynthesis</keyword>
<keyword evidence="21" id="KW-1185">Reference proteome</keyword>
<sequence length="262" mass="29223">MKQRIITALVAGIIFLGIVVYGAMPFTILVYLLASVALYELLRMKNIQITSSLGFIGLLFLWLLMIKDDILYASPIVTFTKIELALIVVLVLLSITVLSKNRFTFDDVGFIILSVVYIGVGFYYFIETRERGLDYVIYALFVIWSTDTGAYFVGRSLGKRKLWPKISPNKTIEGSIGGIVFALLTAVIFQLVHPLHSSMMIVILITILASITGQIGDLVESAFKRHYVVKDSGTILPGHGGILDRFDSLLFVLPVLHFVHFI</sequence>
<evidence type="ECO:0000256" key="17">
    <source>
        <dbReference type="ARBA" id="ARBA00023264"/>
    </source>
</evidence>
<evidence type="ECO:0000256" key="7">
    <source>
        <dbReference type="ARBA" id="ARBA00019373"/>
    </source>
</evidence>
<evidence type="ECO:0000256" key="15">
    <source>
        <dbReference type="ARBA" id="ARBA00023136"/>
    </source>
</evidence>
<feature type="transmembrane region" description="Helical" evidence="19">
    <location>
        <begin position="198"/>
        <end position="219"/>
    </location>
</feature>
<comment type="pathway">
    <text evidence="3 18">Phospholipid metabolism; CDP-diacylglycerol biosynthesis; CDP-diacylglycerol from sn-glycerol 3-phosphate: step 3/3.</text>
</comment>
<accession>A0A1E5LDZ8</accession>
<evidence type="ECO:0000256" key="14">
    <source>
        <dbReference type="ARBA" id="ARBA00023098"/>
    </source>
</evidence>
<dbReference type="GO" id="GO:0016024">
    <property type="term" value="P:CDP-diacylglycerol biosynthetic process"/>
    <property type="evidence" value="ECO:0007669"/>
    <property type="project" value="UniProtKB-UniPathway"/>
</dbReference>
<keyword evidence="11 18" id="KW-0812">Transmembrane</keyword>
<dbReference type="Proteomes" id="UP000095209">
    <property type="component" value="Unassembled WGS sequence"/>
</dbReference>
<dbReference type="GO" id="GO:0005886">
    <property type="term" value="C:plasma membrane"/>
    <property type="evidence" value="ECO:0007669"/>
    <property type="project" value="UniProtKB-SubCell"/>
</dbReference>
<evidence type="ECO:0000256" key="19">
    <source>
        <dbReference type="SAM" id="Phobius"/>
    </source>
</evidence>
<proteinExistence type="inferred from homology"/>
<evidence type="ECO:0000256" key="9">
    <source>
        <dbReference type="ARBA" id="ARBA00022516"/>
    </source>
</evidence>
<evidence type="ECO:0000256" key="18">
    <source>
        <dbReference type="RuleBase" id="RU003938"/>
    </source>
</evidence>
<dbReference type="OrthoDB" id="9799199at2"/>
<dbReference type="AlphaFoldDB" id="A0A1E5LDZ8"/>
<evidence type="ECO:0000256" key="13">
    <source>
        <dbReference type="ARBA" id="ARBA00022989"/>
    </source>
</evidence>
<comment type="similarity">
    <text evidence="5 18">Belongs to the CDS family.</text>
</comment>
<dbReference type="PROSITE" id="PS01315">
    <property type="entry name" value="CDS"/>
    <property type="match status" value="1"/>
</dbReference>
<feature type="transmembrane region" description="Helical" evidence="19">
    <location>
        <begin position="132"/>
        <end position="153"/>
    </location>
</feature>
<comment type="pathway">
    <text evidence="4">Lipid metabolism.</text>
</comment>
<comment type="caution">
    <text evidence="20">The sequence shown here is derived from an EMBL/GenBank/DDBJ whole genome shotgun (WGS) entry which is preliminary data.</text>
</comment>
<name>A0A1E5LDZ8_9BACI</name>
<evidence type="ECO:0000256" key="16">
    <source>
        <dbReference type="ARBA" id="ARBA00023209"/>
    </source>
</evidence>
<feature type="transmembrane region" description="Helical" evidence="19">
    <location>
        <begin position="108"/>
        <end position="126"/>
    </location>
</feature>
<evidence type="ECO:0000256" key="11">
    <source>
        <dbReference type="ARBA" id="ARBA00022692"/>
    </source>
</evidence>
<gene>
    <name evidence="20" type="ORF">BFG57_16580</name>
</gene>
<evidence type="ECO:0000313" key="21">
    <source>
        <dbReference type="Proteomes" id="UP000095209"/>
    </source>
</evidence>
<dbReference type="Pfam" id="PF01148">
    <property type="entry name" value="CTP_transf_1"/>
    <property type="match status" value="1"/>
</dbReference>
<dbReference type="PANTHER" id="PTHR46382:SF1">
    <property type="entry name" value="PHOSPHATIDATE CYTIDYLYLTRANSFERASE"/>
    <property type="match status" value="1"/>
</dbReference>
<keyword evidence="16" id="KW-0594">Phospholipid biosynthesis</keyword>
<organism evidence="20 21">
    <name type="scientific">Bacillus solimangrovi</name>
    <dbReference type="NCBI Taxonomy" id="1305675"/>
    <lineage>
        <taxon>Bacteria</taxon>
        <taxon>Bacillati</taxon>
        <taxon>Bacillota</taxon>
        <taxon>Bacilli</taxon>
        <taxon>Bacillales</taxon>
        <taxon>Bacillaceae</taxon>
        <taxon>Bacillus</taxon>
    </lineage>
</organism>
<keyword evidence="14" id="KW-0443">Lipid metabolism</keyword>
<dbReference type="STRING" id="1305675.BFG57_16580"/>
<dbReference type="GO" id="GO:0004605">
    <property type="term" value="F:phosphatidate cytidylyltransferase activity"/>
    <property type="evidence" value="ECO:0007669"/>
    <property type="project" value="UniProtKB-EC"/>
</dbReference>
<evidence type="ECO:0000256" key="4">
    <source>
        <dbReference type="ARBA" id="ARBA00005189"/>
    </source>
</evidence>
<feature type="transmembrane region" description="Helical" evidence="19">
    <location>
        <begin position="72"/>
        <end position="96"/>
    </location>
</feature>
<dbReference type="InterPro" id="IPR000374">
    <property type="entry name" value="PC_trans"/>
</dbReference>
<evidence type="ECO:0000256" key="2">
    <source>
        <dbReference type="ARBA" id="ARBA00004651"/>
    </source>
</evidence>
<evidence type="ECO:0000256" key="8">
    <source>
        <dbReference type="ARBA" id="ARBA00022475"/>
    </source>
</evidence>
<keyword evidence="10 18" id="KW-0808">Transferase</keyword>
<evidence type="ECO:0000256" key="5">
    <source>
        <dbReference type="ARBA" id="ARBA00010185"/>
    </source>
</evidence>
<keyword evidence="8" id="KW-1003">Cell membrane</keyword>
<evidence type="ECO:0000256" key="10">
    <source>
        <dbReference type="ARBA" id="ARBA00022679"/>
    </source>
</evidence>
<feature type="transmembrane region" description="Helical" evidence="19">
    <location>
        <begin position="6"/>
        <end position="34"/>
    </location>
</feature>
<comment type="catalytic activity">
    <reaction evidence="1 18">
        <text>a 1,2-diacyl-sn-glycero-3-phosphate + CTP + H(+) = a CDP-1,2-diacyl-sn-glycerol + diphosphate</text>
        <dbReference type="Rhea" id="RHEA:16229"/>
        <dbReference type="ChEBI" id="CHEBI:15378"/>
        <dbReference type="ChEBI" id="CHEBI:33019"/>
        <dbReference type="ChEBI" id="CHEBI:37563"/>
        <dbReference type="ChEBI" id="CHEBI:58332"/>
        <dbReference type="ChEBI" id="CHEBI:58608"/>
        <dbReference type="EC" id="2.7.7.41"/>
    </reaction>
</comment>
<feature type="transmembrane region" description="Helical" evidence="19">
    <location>
        <begin position="46"/>
        <end position="66"/>
    </location>
</feature>
<dbReference type="EC" id="2.7.7.41" evidence="6 18"/>
<keyword evidence="13 19" id="KW-1133">Transmembrane helix</keyword>
<keyword evidence="15 19" id="KW-0472">Membrane</keyword>
<protein>
    <recommendedName>
        <fullName evidence="7 18">Phosphatidate cytidylyltransferase</fullName>
        <ecNumber evidence="6 18">2.7.7.41</ecNumber>
    </recommendedName>
</protein>
<keyword evidence="12 18" id="KW-0548">Nucleotidyltransferase</keyword>
<evidence type="ECO:0000256" key="1">
    <source>
        <dbReference type="ARBA" id="ARBA00001698"/>
    </source>
</evidence>
<evidence type="ECO:0000256" key="3">
    <source>
        <dbReference type="ARBA" id="ARBA00005119"/>
    </source>
</evidence>
<keyword evidence="17" id="KW-1208">Phospholipid metabolism</keyword>
<dbReference type="EMBL" id="MJEH01000032">
    <property type="protein sequence ID" value="OEH92325.1"/>
    <property type="molecule type" value="Genomic_DNA"/>
</dbReference>
<reference evidence="20 21" key="1">
    <citation type="submission" date="2016-08" db="EMBL/GenBank/DDBJ databases">
        <title>Genome of Bacillus solimangrovi GH2-4.</title>
        <authorList>
            <person name="Lim S."/>
            <person name="Kim B.-C."/>
        </authorList>
    </citation>
    <scope>NUCLEOTIDE SEQUENCE [LARGE SCALE GENOMIC DNA]</scope>
    <source>
        <strain evidence="20 21">GH2-4</strain>
    </source>
</reference>
<dbReference type="UniPathway" id="UPA00557">
    <property type="reaction ID" value="UER00614"/>
</dbReference>
<comment type="subcellular location">
    <subcellularLocation>
        <location evidence="2">Cell membrane</location>
        <topology evidence="2">Multi-pass membrane protein</topology>
    </subcellularLocation>
</comment>
<evidence type="ECO:0000313" key="20">
    <source>
        <dbReference type="EMBL" id="OEH92325.1"/>
    </source>
</evidence>
<dbReference type="PANTHER" id="PTHR46382">
    <property type="entry name" value="PHOSPHATIDATE CYTIDYLYLTRANSFERASE"/>
    <property type="match status" value="1"/>
</dbReference>